<accession>D4MIQ1</accession>
<name>D4MIQ1_9FIRM</name>
<reference evidence="1 2" key="1">
    <citation type="submission" date="2010-03" db="EMBL/GenBank/DDBJ databases">
        <title>The genome sequence of Eubacterium siraeum V10Sc8a.</title>
        <authorList>
            <consortium name="metaHIT consortium -- http://www.metahit.eu/"/>
            <person name="Pajon A."/>
            <person name="Turner K."/>
            <person name="Parkhill J."/>
            <person name="Duncan S."/>
            <person name="Flint H."/>
        </authorList>
    </citation>
    <scope>NUCLEOTIDE SEQUENCE [LARGE SCALE GENOMIC DNA]</scope>
    <source>
        <strain evidence="1 2">V10Sc8a</strain>
    </source>
</reference>
<dbReference type="HOGENOM" id="CLU_138436_0_1_9"/>
<evidence type="ECO:0000313" key="1">
    <source>
        <dbReference type="EMBL" id="CBL33634.1"/>
    </source>
</evidence>
<dbReference type="Proteomes" id="UP000007050">
    <property type="component" value="Chromosome"/>
</dbReference>
<evidence type="ECO:0008006" key="3">
    <source>
        <dbReference type="Google" id="ProtNLM"/>
    </source>
</evidence>
<proteinExistence type="predicted"/>
<protein>
    <recommendedName>
        <fullName evidence="3">DNA ligase</fullName>
    </recommendedName>
</protein>
<dbReference type="PATRIC" id="fig|717961.3.peg.578"/>
<dbReference type="AlphaFoldDB" id="D4MIQ1"/>
<dbReference type="EMBL" id="FP929059">
    <property type="protein sequence ID" value="CBL33634.1"/>
    <property type="molecule type" value="Genomic_DNA"/>
</dbReference>
<organism evidence="1 2">
    <name type="scientific">[Eubacterium] siraeum V10Sc8a</name>
    <dbReference type="NCBI Taxonomy" id="717961"/>
    <lineage>
        <taxon>Bacteria</taxon>
        <taxon>Bacillati</taxon>
        <taxon>Bacillota</taxon>
        <taxon>Clostridia</taxon>
        <taxon>Eubacteriales</taxon>
        <taxon>Oscillospiraceae</taxon>
        <taxon>Oscillospiraceae incertae sedis</taxon>
    </lineage>
</organism>
<dbReference type="BioCyc" id="ESIR717961:G136L-400-MONOMER"/>
<evidence type="ECO:0000313" key="2">
    <source>
        <dbReference type="Proteomes" id="UP000007050"/>
    </source>
</evidence>
<gene>
    <name evidence="1" type="ORF">ES1_05000</name>
</gene>
<reference evidence="1 2" key="2">
    <citation type="submission" date="2010-03" db="EMBL/GenBank/DDBJ databases">
        <authorList>
            <person name="Pajon A."/>
        </authorList>
    </citation>
    <scope>NUCLEOTIDE SEQUENCE [LARGE SCALE GENOMIC DNA]</scope>
    <source>
        <strain evidence="1 2">V10Sc8a</strain>
    </source>
</reference>
<dbReference type="KEGG" id="esr:ES1_05000"/>
<sequence length="103" mass="11189">MSKMSEMESTIRELRDIASSINSIANWLTEAFGGSSDIPEEASVQEKVLSLEDVRAILAEKSRDGFTAQIRAVLLKYGAKKLSEVDPVNYKALVAEAEVLGNG</sequence>